<protein>
    <submittedName>
        <fullName evidence="1">Uncharacterized protein</fullName>
    </submittedName>
</protein>
<name>A0A382MUD0_9ZZZZ</name>
<dbReference type="EMBL" id="UINC01095353">
    <property type="protein sequence ID" value="SVC51367.1"/>
    <property type="molecule type" value="Genomic_DNA"/>
</dbReference>
<dbReference type="AlphaFoldDB" id="A0A382MUD0"/>
<reference evidence="1" key="1">
    <citation type="submission" date="2018-05" db="EMBL/GenBank/DDBJ databases">
        <authorList>
            <person name="Lanie J.A."/>
            <person name="Ng W.-L."/>
            <person name="Kazmierczak K.M."/>
            <person name="Andrzejewski T.M."/>
            <person name="Davidsen T.M."/>
            <person name="Wayne K.J."/>
            <person name="Tettelin H."/>
            <person name="Glass J.I."/>
            <person name="Rusch D."/>
            <person name="Podicherti R."/>
            <person name="Tsui H.-C.T."/>
            <person name="Winkler M.E."/>
        </authorList>
    </citation>
    <scope>NUCLEOTIDE SEQUENCE</scope>
</reference>
<evidence type="ECO:0000313" key="1">
    <source>
        <dbReference type="EMBL" id="SVC51367.1"/>
    </source>
</evidence>
<sequence length="75" mass="8619">MQKEEKDSLTTDNKKLRTQRVLDRFDGAGLLTLRKLTSEELELLVDYVNQHRLGARGAVPAARPQQQSEIKKKEQ</sequence>
<organism evidence="1">
    <name type="scientific">marine metagenome</name>
    <dbReference type="NCBI Taxonomy" id="408172"/>
    <lineage>
        <taxon>unclassified sequences</taxon>
        <taxon>metagenomes</taxon>
        <taxon>ecological metagenomes</taxon>
    </lineage>
</organism>
<gene>
    <name evidence="1" type="ORF">METZ01_LOCUS304221</name>
</gene>
<proteinExistence type="predicted"/>
<accession>A0A382MUD0</accession>